<accession>A0A7E4UN51</accession>
<dbReference type="GO" id="GO:0016020">
    <property type="term" value="C:membrane"/>
    <property type="evidence" value="ECO:0007669"/>
    <property type="project" value="InterPro"/>
</dbReference>
<dbReference type="GO" id="GO:0005737">
    <property type="term" value="C:cytoplasm"/>
    <property type="evidence" value="ECO:0007669"/>
    <property type="project" value="UniProtKB-ARBA"/>
</dbReference>
<keyword evidence="6 9" id="KW-0472">Membrane</keyword>
<feature type="transmembrane region" description="Helical" evidence="9">
    <location>
        <begin position="80"/>
        <end position="100"/>
    </location>
</feature>
<dbReference type="InterPro" id="IPR000727">
    <property type="entry name" value="T_SNARE_dom"/>
</dbReference>
<reference evidence="12" key="1">
    <citation type="journal article" date="2013" name="Genetics">
        <title>The draft genome and transcriptome of Panagrellus redivivus are shaped by the harsh demands of a free-living lifestyle.</title>
        <authorList>
            <person name="Srinivasan J."/>
            <person name="Dillman A.R."/>
            <person name="Macchietto M.G."/>
            <person name="Heikkinen L."/>
            <person name="Lakso M."/>
            <person name="Fracchia K.M."/>
            <person name="Antoshechkin I."/>
            <person name="Mortazavi A."/>
            <person name="Wong G."/>
            <person name="Sternberg P.W."/>
        </authorList>
    </citation>
    <scope>NUCLEOTIDE SEQUENCE [LARGE SCALE GENOMIC DNA]</scope>
    <source>
        <strain evidence="12">MT8872</strain>
    </source>
</reference>
<evidence type="ECO:0000256" key="6">
    <source>
        <dbReference type="ARBA" id="ARBA00023136"/>
    </source>
</evidence>
<keyword evidence="5 9" id="KW-1133">Transmembrane helix</keyword>
<dbReference type="PRINTS" id="PR00219">
    <property type="entry name" value="SYNAPTOBREVN"/>
</dbReference>
<evidence type="ECO:0000256" key="9">
    <source>
        <dbReference type="SAM" id="Phobius"/>
    </source>
</evidence>
<proteinExistence type="inferred from homology"/>
<keyword evidence="8" id="KW-0175">Coiled coil</keyword>
<dbReference type="AlphaFoldDB" id="A0A7E4UN51"/>
<evidence type="ECO:0000256" key="8">
    <source>
        <dbReference type="PROSITE-ProRule" id="PRU00290"/>
    </source>
</evidence>
<evidence type="ECO:0000259" key="10">
    <source>
        <dbReference type="PROSITE" id="PS50192"/>
    </source>
</evidence>
<comment type="similarity">
    <text evidence="1">Belongs to the synaptobrevin family.</text>
</comment>
<dbReference type="PROSITE" id="PS50892">
    <property type="entry name" value="V_SNARE"/>
    <property type="match status" value="1"/>
</dbReference>
<dbReference type="Proteomes" id="UP000492821">
    <property type="component" value="Unassembled WGS sequence"/>
</dbReference>
<evidence type="ECO:0000256" key="7">
    <source>
        <dbReference type="ARBA" id="ARBA00046280"/>
    </source>
</evidence>
<evidence type="ECO:0000313" key="12">
    <source>
        <dbReference type="Proteomes" id="UP000492821"/>
    </source>
</evidence>
<dbReference type="PANTHER" id="PTHR45701">
    <property type="entry name" value="SYNAPTOBREVIN FAMILY MEMBER"/>
    <property type="match status" value="1"/>
</dbReference>
<dbReference type="PIRSF" id="PIRSF005409">
    <property type="entry name" value="Synaptobrevin_euk"/>
    <property type="match status" value="1"/>
</dbReference>
<dbReference type="GO" id="GO:0015031">
    <property type="term" value="P:protein transport"/>
    <property type="evidence" value="ECO:0007669"/>
    <property type="project" value="UniProtKB-KW"/>
</dbReference>
<keyword evidence="12" id="KW-1185">Reference proteome</keyword>
<organism evidence="12 13">
    <name type="scientific">Panagrellus redivivus</name>
    <name type="common">Microworm</name>
    <dbReference type="NCBI Taxonomy" id="6233"/>
    <lineage>
        <taxon>Eukaryota</taxon>
        <taxon>Metazoa</taxon>
        <taxon>Ecdysozoa</taxon>
        <taxon>Nematoda</taxon>
        <taxon>Chromadorea</taxon>
        <taxon>Rhabditida</taxon>
        <taxon>Tylenchina</taxon>
        <taxon>Panagrolaimomorpha</taxon>
        <taxon>Panagrolaimoidea</taxon>
        <taxon>Panagrolaimidae</taxon>
        <taxon>Panagrellus</taxon>
    </lineage>
</organism>
<evidence type="ECO:0000259" key="11">
    <source>
        <dbReference type="PROSITE" id="PS50892"/>
    </source>
</evidence>
<keyword evidence="2" id="KW-0813">Transport</keyword>
<dbReference type="Gene3D" id="1.20.5.110">
    <property type="match status" value="1"/>
</dbReference>
<dbReference type="Pfam" id="PF00957">
    <property type="entry name" value="Synaptobrevin"/>
    <property type="match status" value="1"/>
</dbReference>
<protein>
    <submittedName>
        <fullName evidence="13">V-SNARE coiled-coil homology domain-containing protein</fullName>
    </submittedName>
</protein>
<keyword evidence="4" id="KW-0653">Protein transport</keyword>
<dbReference type="InterPro" id="IPR016444">
    <property type="entry name" value="Synaptobrevin/VAMP"/>
</dbReference>
<keyword evidence="3 9" id="KW-0812">Transmembrane</keyword>
<dbReference type="SUPFAM" id="SSF58038">
    <property type="entry name" value="SNARE fusion complex"/>
    <property type="match status" value="1"/>
</dbReference>
<name>A0A7E4UN51_PANRE</name>
<dbReference type="InterPro" id="IPR001388">
    <property type="entry name" value="Synaptobrevin-like"/>
</dbReference>
<evidence type="ECO:0000256" key="3">
    <source>
        <dbReference type="ARBA" id="ARBA00022692"/>
    </source>
</evidence>
<dbReference type="InterPro" id="IPR042855">
    <property type="entry name" value="V_SNARE_CC"/>
</dbReference>
<evidence type="ECO:0000313" key="13">
    <source>
        <dbReference type="WBParaSite" id="Pan_g10739.t1"/>
    </source>
</evidence>
<evidence type="ECO:0000256" key="2">
    <source>
        <dbReference type="ARBA" id="ARBA00022448"/>
    </source>
</evidence>
<dbReference type="GO" id="GO:0012505">
    <property type="term" value="C:endomembrane system"/>
    <property type="evidence" value="ECO:0007669"/>
    <property type="project" value="UniProtKB-SubCell"/>
</dbReference>
<reference evidence="13" key="2">
    <citation type="submission" date="2020-10" db="UniProtKB">
        <authorList>
            <consortium name="WormBaseParasite"/>
        </authorList>
    </citation>
    <scope>IDENTIFICATION</scope>
</reference>
<comment type="subcellular location">
    <subcellularLocation>
        <location evidence="7">Endomembrane system</location>
        <topology evidence="7">Single-pass type IV membrane protein</topology>
    </subcellularLocation>
</comment>
<dbReference type="GO" id="GO:0016192">
    <property type="term" value="P:vesicle-mediated transport"/>
    <property type="evidence" value="ECO:0007669"/>
    <property type="project" value="InterPro"/>
</dbReference>
<dbReference type="CDD" id="cd15843">
    <property type="entry name" value="R-SNARE"/>
    <property type="match status" value="1"/>
</dbReference>
<dbReference type="FunFam" id="1.20.5.110:FF:000004">
    <property type="entry name" value="Vesicle-associated membrane protein 7"/>
    <property type="match status" value="1"/>
</dbReference>
<feature type="domain" description="V-SNARE coiled-coil homology" evidence="11">
    <location>
        <begin position="16"/>
        <end position="76"/>
    </location>
</feature>
<sequence length="109" mass="12319">MSETKNADVERNTPENVKRVQDQVQEVKTIMAENVVRIMERGERLDDIDSRTEALHNSAQSFQQNANRVQRHMCLKNLKWSIFLAIVVLCVIALIIVLILDGVGAFGNA</sequence>
<dbReference type="PROSITE" id="PS50192">
    <property type="entry name" value="T_SNARE"/>
    <property type="match status" value="1"/>
</dbReference>
<dbReference type="WBParaSite" id="Pan_g10739.t1">
    <property type="protein sequence ID" value="Pan_g10739.t1"/>
    <property type="gene ID" value="Pan_g10739"/>
</dbReference>
<evidence type="ECO:0000256" key="1">
    <source>
        <dbReference type="ARBA" id="ARBA00008025"/>
    </source>
</evidence>
<feature type="domain" description="T-SNARE coiled-coil homology" evidence="10">
    <location>
        <begin position="7"/>
        <end position="69"/>
    </location>
</feature>
<evidence type="ECO:0000256" key="4">
    <source>
        <dbReference type="ARBA" id="ARBA00022927"/>
    </source>
</evidence>
<evidence type="ECO:0000256" key="5">
    <source>
        <dbReference type="ARBA" id="ARBA00022989"/>
    </source>
</evidence>